<organism evidence="2">
    <name type="scientific">uncultured Rubrobacteraceae bacterium</name>
    <dbReference type="NCBI Taxonomy" id="349277"/>
    <lineage>
        <taxon>Bacteria</taxon>
        <taxon>Bacillati</taxon>
        <taxon>Actinomycetota</taxon>
        <taxon>Rubrobacteria</taxon>
        <taxon>Rubrobacterales</taxon>
        <taxon>Rubrobacteraceae</taxon>
        <taxon>environmental samples</taxon>
    </lineage>
</organism>
<name>A0A6J4QQY1_9ACTN</name>
<feature type="non-terminal residue" evidence="2">
    <location>
        <position position="1"/>
    </location>
</feature>
<dbReference type="AlphaFoldDB" id="A0A6J4QQY1"/>
<feature type="compositionally biased region" description="Basic and acidic residues" evidence="1">
    <location>
        <begin position="17"/>
        <end position="26"/>
    </location>
</feature>
<evidence type="ECO:0000313" key="2">
    <source>
        <dbReference type="EMBL" id="CAA9452376.1"/>
    </source>
</evidence>
<gene>
    <name evidence="2" type="ORF">AVDCRST_MAG37-2496</name>
</gene>
<dbReference type="EMBL" id="CADCVD010000124">
    <property type="protein sequence ID" value="CAA9452376.1"/>
    <property type="molecule type" value="Genomic_DNA"/>
</dbReference>
<feature type="region of interest" description="Disordered" evidence="1">
    <location>
        <begin position="1"/>
        <end position="90"/>
    </location>
</feature>
<accession>A0A6J4QQY1</accession>
<protein>
    <submittedName>
        <fullName evidence="2">Ferredoxin</fullName>
    </submittedName>
</protein>
<proteinExistence type="predicted"/>
<feature type="non-terminal residue" evidence="2">
    <location>
        <position position="90"/>
    </location>
</feature>
<evidence type="ECO:0000256" key="1">
    <source>
        <dbReference type="SAM" id="MobiDB-lite"/>
    </source>
</evidence>
<feature type="compositionally biased region" description="Low complexity" evidence="1">
    <location>
        <begin position="36"/>
        <end position="52"/>
    </location>
</feature>
<sequence>WEHRDRSSSAPRWGRAGAEKRGEESSSRLSARRSRGWASLLRRCSATPAPAATRRDRSSLSSRMMSGTPVYIPGTCRRSSSGTSSVRRRL</sequence>
<feature type="compositionally biased region" description="Low complexity" evidence="1">
    <location>
        <begin position="77"/>
        <end position="90"/>
    </location>
</feature>
<reference evidence="2" key="1">
    <citation type="submission" date="2020-02" db="EMBL/GenBank/DDBJ databases">
        <authorList>
            <person name="Meier V. D."/>
        </authorList>
    </citation>
    <scope>NUCLEOTIDE SEQUENCE</scope>
    <source>
        <strain evidence="2">AVDCRST_MAG37</strain>
    </source>
</reference>